<reference evidence="2 3" key="1">
    <citation type="journal article" date="2013" name="Genome Announc.">
        <title>Genome Sequence of Streptomyces violaceusniger Strain SPC6, a Halotolerant Streptomycete That Exhibits Rapid Growth and Development.</title>
        <authorList>
            <person name="Chen X."/>
            <person name="Zhang B."/>
            <person name="Zhang W."/>
            <person name="Wu X."/>
            <person name="Zhang M."/>
            <person name="Chen T."/>
            <person name="Liu G."/>
            <person name="Dyson P."/>
        </authorList>
    </citation>
    <scope>NUCLEOTIDE SEQUENCE [LARGE SCALE GENOMIC DNA]</scope>
    <source>
        <strain evidence="2 3">SPC6</strain>
    </source>
</reference>
<keyword evidence="3" id="KW-1185">Reference proteome</keyword>
<dbReference type="EMBL" id="ASHX02000001">
    <property type="protein sequence ID" value="OEJ93978.1"/>
    <property type="molecule type" value="Genomic_DNA"/>
</dbReference>
<accession>A0A1D3DNS8</accession>
<dbReference type="Proteomes" id="UP000095329">
    <property type="component" value="Unassembled WGS sequence"/>
</dbReference>
<evidence type="ECO:0000313" key="3">
    <source>
        <dbReference type="Proteomes" id="UP000095329"/>
    </source>
</evidence>
<dbReference type="Gene3D" id="3.40.50.150">
    <property type="entry name" value="Vaccinia Virus protein VP39"/>
    <property type="match status" value="1"/>
</dbReference>
<evidence type="ECO:0000313" key="2">
    <source>
        <dbReference type="EMBL" id="OEJ93978.1"/>
    </source>
</evidence>
<dbReference type="InterPro" id="IPR006342">
    <property type="entry name" value="FkbM_mtfrase"/>
</dbReference>
<dbReference type="eggNOG" id="COG1020">
    <property type="taxonomic scope" value="Bacteria"/>
</dbReference>
<dbReference type="InterPro" id="IPR052514">
    <property type="entry name" value="SAM-dependent_MTase"/>
</dbReference>
<evidence type="ECO:0000259" key="1">
    <source>
        <dbReference type="Pfam" id="PF05050"/>
    </source>
</evidence>
<proteinExistence type="predicted"/>
<protein>
    <recommendedName>
        <fullName evidence="1">Methyltransferase FkbM domain-containing protein</fullName>
    </recommendedName>
</protein>
<organism evidence="2 3">
    <name type="scientific">Streptomyces thermolilacinus SPC6</name>
    <dbReference type="NCBI Taxonomy" id="1306406"/>
    <lineage>
        <taxon>Bacteria</taxon>
        <taxon>Bacillati</taxon>
        <taxon>Actinomycetota</taxon>
        <taxon>Actinomycetes</taxon>
        <taxon>Kitasatosporales</taxon>
        <taxon>Streptomycetaceae</taxon>
        <taxon>Streptomyces</taxon>
    </lineage>
</organism>
<comment type="caution">
    <text evidence="2">The sequence shown here is derived from an EMBL/GenBank/DDBJ whole genome shotgun (WGS) entry which is preliminary data.</text>
</comment>
<dbReference type="OrthoDB" id="424472at2"/>
<dbReference type="NCBIfam" id="TIGR01444">
    <property type="entry name" value="fkbM_fam"/>
    <property type="match status" value="1"/>
</dbReference>
<dbReference type="PANTHER" id="PTHR34203:SF15">
    <property type="entry name" value="SLL1173 PROTEIN"/>
    <property type="match status" value="1"/>
</dbReference>
<dbReference type="AlphaFoldDB" id="A0A1D3DNS8"/>
<dbReference type="RefSeq" id="WP_028963704.1">
    <property type="nucleotide sequence ID" value="NZ_ASHX02000001.1"/>
</dbReference>
<dbReference type="InterPro" id="IPR029063">
    <property type="entry name" value="SAM-dependent_MTases_sf"/>
</dbReference>
<dbReference type="PANTHER" id="PTHR34203">
    <property type="entry name" value="METHYLTRANSFERASE, FKBM FAMILY PROTEIN"/>
    <property type="match status" value="1"/>
</dbReference>
<name>A0A1D3DNS8_9ACTN</name>
<feature type="domain" description="Methyltransferase FkbM" evidence="1">
    <location>
        <begin position="53"/>
        <end position="248"/>
    </location>
</feature>
<dbReference type="SUPFAM" id="SSF53335">
    <property type="entry name" value="S-adenosyl-L-methionine-dependent methyltransferases"/>
    <property type="match status" value="1"/>
</dbReference>
<dbReference type="STRING" id="1306406.J116_005310"/>
<dbReference type="Pfam" id="PF05050">
    <property type="entry name" value="Methyltransf_21"/>
    <property type="match status" value="1"/>
</dbReference>
<gene>
    <name evidence="2" type="ORF">J116_005310</name>
</gene>
<sequence>MPATSQESAMGIDPSRIAGVNAHETAFLYEEIFVRRAYLPDGMTLPPDAVVFDVGANIGLYSLFARTVCPDATIHAFEPLPPVFEKLERNMAAYGVPAKLHRCALSDTDGEADFTFYPGYTTMSARSSHAATEADREFIKRQVLDKPAAAELGEDVELLDEMLAFQFREVPYVCPTRRLSDVIAREGVDRVDMLKVDVQRAEAEVLRGVDEAHWPLIRRIALEVHDEPGTATEGRLEVLCAELRDRGFAVAPLGDDGLVESGRYSVFASRRP</sequence>